<sequence>AFTQQLINMFPSEDRYLSIESESPDSFTRFLRRHEDKSDSLNLLASLFLLSEGINIPIEIVESKVNKNKILILKKKKVERPEEEDRNSSSEYDELEKRKISRREGFHINLHMNIKKKTKKGRL</sequence>
<evidence type="ECO:0000313" key="2">
    <source>
        <dbReference type="EMBL" id="EIJ87130.1"/>
    </source>
</evidence>
<dbReference type="AlphaFoldDB" id="I3ED33"/>
<dbReference type="EMBL" id="GL870888">
    <property type="protein sequence ID" value="EIJ87130.1"/>
    <property type="molecule type" value="Genomic_DNA"/>
</dbReference>
<protein>
    <submittedName>
        <fullName evidence="2">Uncharacterized protein</fullName>
    </submittedName>
</protein>
<dbReference type="VEuPathDB" id="MicrosporidiaDB:NEQG_02672"/>
<dbReference type="HOGENOM" id="CLU_2151769_0_0_1"/>
<name>I3ED33_NEMP3</name>
<reference evidence="2" key="1">
    <citation type="submission" date="2011-01" db="EMBL/GenBank/DDBJ databases">
        <title>The Genome Sequence of Nematocida parisii strain ERTm3.</title>
        <authorList>
            <consortium name="The Broad Institute Genome Sequencing Platform"/>
            <consortium name="The Broad Institute Genome Sequencing Center for Infectious Disease"/>
            <person name="Cuomo C."/>
            <person name="Troemel E."/>
            <person name="Young S.K."/>
            <person name="Zeng Q."/>
            <person name="Gargeya S."/>
            <person name="Fitzgerald M."/>
            <person name="Haas B."/>
            <person name="Abouelleil A."/>
            <person name="Alvarado L."/>
            <person name="Arachchi H.M."/>
            <person name="Berlin A."/>
            <person name="Chapman S.B."/>
            <person name="Gearin G."/>
            <person name="Goldberg J."/>
            <person name="Griggs A."/>
            <person name="Gujja S."/>
            <person name="Hansen M."/>
            <person name="Heiman D."/>
            <person name="Howarth C."/>
            <person name="Larimer J."/>
            <person name="Lui A."/>
            <person name="MacDonald P.J.P."/>
            <person name="McCowen C."/>
            <person name="Montmayeur A."/>
            <person name="Murphy C."/>
            <person name="Neiman D."/>
            <person name="Pearson M."/>
            <person name="Priest M."/>
            <person name="Roberts A."/>
            <person name="Saif S."/>
            <person name="Shea T."/>
            <person name="Sisk P."/>
            <person name="Stolte C."/>
            <person name="Sykes S."/>
            <person name="Wortman J."/>
            <person name="Nusbaum C."/>
            <person name="Birren B."/>
        </authorList>
    </citation>
    <scope>NUCLEOTIDE SEQUENCE</scope>
    <source>
        <strain evidence="2">ERTm3</strain>
    </source>
</reference>
<evidence type="ECO:0000256" key="1">
    <source>
        <dbReference type="SAM" id="MobiDB-lite"/>
    </source>
</evidence>
<proteinExistence type="predicted"/>
<gene>
    <name evidence="2" type="ORF">NEQG_02672</name>
</gene>
<feature type="region of interest" description="Disordered" evidence="1">
    <location>
        <begin position="76"/>
        <end position="97"/>
    </location>
</feature>
<feature type="non-terminal residue" evidence="2">
    <location>
        <position position="1"/>
    </location>
</feature>
<dbReference type="InParanoid" id="I3ED33"/>
<evidence type="ECO:0000313" key="3">
    <source>
        <dbReference type="Proteomes" id="UP000002872"/>
    </source>
</evidence>
<organism evidence="2 3">
    <name type="scientific">Nematocida parisii (strain ERTm3)</name>
    <name type="common">Nematode killer fungus</name>
    <dbReference type="NCBI Taxonomy" id="935791"/>
    <lineage>
        <taxon>Eukaryota</taxon>
        <taxon>Fungi</taxon>
        <taxon>Fungi incertae sedis</taxon>
        <taxon>Microsporidia</taxon>
        <taxon>Nematocida</taxon>
    </lineage>
</organism>
<accession>I3ED33</accession>
<dbReference type="Proteomes" id="UP000002872">
    <property type="component" value="Unassembled WGS sequence"/>
</dbReference>
<keyword evidence="3" id="KW-1185">Reference proteome</keyword>